<evidence type="ECO:0000256" key="3">
    <source>
        <dbReference type="ARBA" id="ARBA00022448"/>
    </source>
</evidence>
<gene>
    <name evidence="15" type="primary">cybB</name>
    <name evidence="15" type="ORF">AAF463_21030</name>
</gene>
<dbReference type="GO" id="GO:0046872">
    <property type="term" value="F:metal ion binding"/>
    <property type="evidence" value="ECO:0007669"/>
    <property type="project" value="UniProtKB-KW"/>
</dbReference>
<keyword evidence="4" id="KW-1003">Cell membrane</keyword>
<dbReference type="AlphaFoldDB" id="A0AAU7U317"/>
<dbReference type="RefSeq" id="WP_110866967.1">
    <property type="nucleotide sequence ID" value="NZ_CP158293.1"/>
</dbReference>
<feature type="transmembrane region" description="Helical" evidence="13">
    <location>
        <begin position="84"/>
        <end position="105"/>
    </location>
</feature>
<evidence type="ECO:0000256" key="6">
    <source>
        <dbReference type="ARBA" id="ARBA00022692"/>
    </source>
</evidence>
<dbReference type="Pfam" id="PF01292">
    <property type="entry name" value="Ni_hydr_CYTB"/>
    <property type="match status" value="1"/>
</dbReference>
<dbReference type="InterPro" id="IPR052168">
    <property type="entry name" value="Cytochrome_b561_oxidase"/>
</dbReference>
<dbReference type="InterPro" id="IPR011577">
    <property type="entry name" value="Cyt_b561_bac/Ni-Hgenase"/>
</dbReference>
<proteinExistence type="inferred from homology"/>
<protein>
    <submittedName>
        <fullName evidence="15">Cytochrome b561</fullName>
    </submittedName>
</protein>
<dbReference type="GO" id="GO:0022904">
    <property type="term" value="P:respiratory electron transport chain"/>
    <property type="evidence" value="ECO:0007669"/>
    <property type="project" value="InterPro"/>
</dbReference>
<dbReference type="GO" id="GO:0009055">
    <property type="term" value="F:electron transfer activity"/>
    <property type="evidence" value="ECO:0007669"/>
    <property type="project" value="InterPro"/>
</dbReference>
<evidence type="ECO:0000256" key="5">
    <source>
        <dbReference type="ARBA" id="ARBA00022617"/>
    </source>
</evidence>
<keyword evidence="7" id="KW-0479">Metal-binding</keyword>
<dbReference type="GO" id="GO:0020037">
    <property type="term" value="F:heme binding"/>
    <property type="evidence" value="ECO:0007669"/>
    <property type="project" value="TreeGrafter"/>
</dbReference>
<evidence type="ECO:0000256" key="8">
    <source>
        <dbReference type="ARBA" id="ARBA00022982"/>
    </source>
</evidence>
<comment type="similarity">
    <text evidence="12">Belongs to the cytochrome b561 family.</text>
</comment>
<feature type="domain" description="Cytochrome b561 bacterial/Ni-hydrogenase" evidence="14">
    <location>
        <begin position="5"/>
        <end position="174"/>
    </location>
</feature>
<keyword evidence="3" id="KW-0813">Transport</keyword>
<dbReference type="GO" id="GO:0005886">
    <property type="term" value="C:plasma membrane"/>
    <property type="evidence" value="ECO:0007669"/>
    <property type="project" value="UniProtKB-SubCell"/>
</dbReference>
<name>A0AAU7U317_9GAMM</name>
<geneLocation type="plasmid" evidence="15">
    <name>plasmindA</name>
</geneLocation>
<evidence type="ECO:0000256" key="12">
    <source>
        <dbReference type="ARBA" id="ARBA00037975"/>
    </source>
</evidence>
<keyword evidence="10" id="KW-0408">Iron</keyword>
<keyword evidence="8" id="KW-0249">Electron transport</keyword>
<accession>A0AAU7U317</accession>
<dbReference type="PANTHER" id="PTHR30529:SF4">
    <property type="entry name" value="SUPEROXIDE OXIDASE CYBB"/>
    <property type="match status" value="1"/>
</dbReference>
<evidence type="ECO:0000256" key="7">
    <source>
        <dbReference type="ARBA" id="ARBA00022723"/>
    </source>
</evidence>
<evidence type="ECO:0000256" key="1">
    <source>
        <dbReference type="ARBA" id="ARBA00001970"/>
    </source>
</evidence>
<keyword evidence="9 13" id="KW-1133">Transmembrane helix</keyword>
<dbReference type="InterPro" id="IPR016174">
    <property type="entry name" value="Di-haem_cyt_TM"/>
</dbReference>
<evidence type="ECO:0000256" key="9">
    <source>
        <dbReference type="ARBA" id="ARBA00022989"/>
    </source>
</evidence>
<feature type="transmembrane region" description="Helical" evidence="13">
    <location>
        <begin position="145"/>
        <end position="164"/>
    </location>
</feature>
<comment type="subcellular location">
    <subcellularLocation>
        <location evidence="2">Cell membrane</location>
        <topology evidence="2">Multi-pass membrane protein</topology>
    </subcellularLocation>
</comment>
<reference evidence="15" key="1">
    <citation type="submission" date="2024-06" db="EMBL/GenBank/DDBJ databases">
        <title>Multiomics insights into the TNT degradation mechanism by Pantoea sp. BJ2 isolated from an ammunition destruction site.</title>
        <authorList>
            <person name="Luo J."/>
        </authorList>
    </citation>
    <scope>NUCLEOTIDE SEQUENCE</scope>
    <source>
        <strain evidence="15">BJ2</strain>
        <plasmid evidence="15">plasmindA</plasmid>
    </source>
</reference>
<evidence type="ECO:0000313" key="15">
    <source>
        <dbReference type="EMBL" id="XBV47339.1"/>
    </source>
</evidence>
<evidence type="ECO:0000259" key="14">
    <source>
        <dbReference type="Pfam" id="PF01292"/>
    </source>
</evidence>
<keyword evidence="11 13" id="KW-0472">Membrane</keyword>
<organism evidence="15">
    <name type="scientific">Pantoea sp. BJ2</name>
    <dbReference type="NCBI Taxonomy" id="3141322"/>
    <lineage>
        <taxon>Bacteria</taxon>
        <taxon>Pseudomonadati</taxon>
        <taxon>Pseudomonadota</taxon>
        <taxon>Gammaproteobacteria</taxon>
        <taxon>Enterobacterales</taxon>
        <taxon>Erwiniaceae</taxon>
        <taxon>Pantoea</taxon>
    </lineage>
</organism>
<dbReference type="NCBIfam" id="NF008566">
    <property type="entry name" value="PRK11513.1"/>
    <property type="match status" value="1"/>
</dbReference>
<evidence type="ECO:0000256" key="2">
    <source>
        <dbReference type="ARBA" id="ARBA00004651"/>
    </source>
</evidence>
<evidence type="ECO:0000256" key="4">
    <source>
        <dbReference type="ARBA" id="ARBA00022475"/>
    </source>
</evidence>
<keyword evidence="15" id="KW-0614">Plasmid</keyword>
<comment type="cofactor">
    <cofactor evidence="1">
        <name>heme b</name>
        <dbReference type="ChEBI" id="CHEBI:60344"/>
    </cofactor>
</comment>
<evidence type="ECO:0000256" key="10">
    <source>
        <dbReference type="ARBA" id="ARBA00023004"/>
    </source>
</evidence>
<keyword evidence="5" id="KW-0349">Heme</keyword>
<feature type="transmembrane region" description="Helical" evidence="13">
    <location>
        <begin position="41"/>
        <end position="64"/>
    </location>
</feature>
<sequence length="184" mass="21095">MSNKYAPSQIFLHWLTFLLVVTAYCTMEFRGLATRGSWQGFAMIIGHFSAGSCVLVIMLSRILLRFRHRSPAILPKPPHWQTGLAHLMHLAIYVFFIVLPTLGILSRFYMGRTWWIFGIPMPVSGDPDPDFADMIADWHETLAPYGYWLIGIHAVAALAHHYLFKDNTLMRMMPARRSRAKTSD</sequence>
<evidence type="ECO:0000256" key="13">
    <source>
        <dbReference type="SAM" id="Phobius"/>
    </source>
</evidence>
<dbReference type="SUPFAM" id="SSF81342">
    <property type="entry name" value="Transmembrane di-heme cytochromes"/>
    <property type="match status" value="1"/>
</dbReference>
<evidence type="ECO:0000256" key="11">
    <source>
        <dbReference type="ARBA" id="ARBA00023136"/>
    </source>
</evidence>
<dbReference type="EMBL" id="CP158293">
    <property type="protein sequence ID" value="XBV47339.1"/>
    <property type="molecule type" value="Genomic_DNA"/>
</dbReference>
<keyword evidence="6 13" id="KW-0812">Transmembrane</keyword>
<dbReference type="PANTHER" id="PTHR30529">
    <property type="entry name" value="CYTOCHROME B561"/>
    <property type="match status" value="1"/>
</dbReference>